<accession>A0A8J7D0R3</accession>
<gene>
    <name evidence="1" type="ORF">IQ276_14120</name>
</gene>
<protein>
    <submittedName>
        <fullName evidence="1">Uncharacterized protein</fullName>
    </submittedName>
</protein>
<comment type="caution">
    <text evidence="1">The sequence shown here is derived from an EMBL/GenBank/DDBJ whole genome shotgun (WGS) entry which is preliminary data.</text>
</comment>
<evidence type="ECO:0000313" key="2">
    <source>
        <dbReference type="Proteomes" id="UP000622533"/>
    </source>
</evidence>
<organism evidence="1 2">
    <name type="scientific">Desmonostoc muscorum LEGE 12446</name>
    <dbReference type="NCBI Taxonomy" id="1828758"/>
    <lineage>
        <taxon>Bacteria</taxon>
        <taxon>Bacillati</taxon>
        <taxon>Cyanobacteriota</taxon>
        <taxon>Cyanophyceae</taxon>
        <taxon>Nostocales</taxon>
        <taxon>Nostocaceae</taxon>
        <taxon>Desmonostoc</taxon>
    </lineage>
</organism>
<proteinExistence type="predicted"/>
<dbReference type="RefSeq" id="WP_193917217.1">
    <property type="nucleotide sequence ID" value="NZ_JADEXS020000002.1"/>
</dbReference>
<sequence>MLRLRAVWFTPVAAALLSFGLGTKKVMAQIQYPFSAIYNSETTLEPIAGNILKITNIGESANAPYGLTRLVNISYGNLDNNTGVITIEPDPATFGLDDLPLGNITIFGQGEDKLFGTTRGTATLDFQNFVGTVSNTISITGGSGKFDGAIGTLLLSENLTLNPDPNAPVRGLPLISGSFQTFQTVLEPRNTTAIFSIGLIGVGFLLRRHRTST</sequence>
<name>A0A8J7D0R3_DESMC</name>
<reference evidence="1" key="1">
    <citation type="submission" date="2020-10" db="EMBL/GenBank/DDBJ databases">
        <authorList>
            <person name="Castelo-Branco R."/>
            <person name="Eusebio N."/>
            <person name="Adriana R."/>
            <person name="Vieira A."/>
            <person name="Brugerolle De Fraissinette N."/>
            <person name="Rezende De Castro R."/>
            <person name="Schneider M.P."/>
            <person name="Vasconcelos V."/>
            <person name="Leao P.N."/>
        </authorList>
    </citation>
    <scope>NUCLEOTIDE SEQUENCE</scope>
    <source>
        <strain evidence="1">LEGE 12446</strain>
    </source>
</reference>
<keyword evidence="2" id="KW-1185">Reference proteome</keyword>
<dbReference type="Proteomes" id="UP000622533">
    <property type="component" value="Unassembled WGS sequence"/>
</dbReference>
<dbReference type="EMBL" id="JADEXS010000168">
    <property type="protein sequence ID" value="MBE9023522.1"/>
    <property type="molecule type" value="Genomic_DNA"/>
</dbReference>
<dbReference type="AlphaFoldDB" id="A0A8J7D0R3"/>
<evidence type="ECO:0000313" key="1">
    <source>
        <dbReference type="EMBL" id="MBE9023522.1"/>
    </source>
</evidence>